<organism evidence="2 3">
    <name type="scientific">Staphylococcus aureus</name>
    <dbReference type="NCBI Taxonomy" id="1280"/>
    <lineage>
        <taxon>Bacteria</taxon>
        <taxon>Bacillati</taxon>
        <taxon>Bacillota</taxon>
        <taxon>Bacilli</taxon>
        <taxon>Bacillales</taxon>
        <taxon>Staphylococcaceae</taxon>
        <taxon>Staphylococcus</taxon>
    </lineage>
</organism>
<dbReference type="EC" id="2.7.1.30" evidence="2"/>
<keyword evidence="2" id="KW-0418">Kinase</keyword>
<dbReference type="Pfam" id="PF00370">
    <property type="entry name" value="FGGY_N"/>
    <property type="match status" value="1"/>
</dbReference>
<gene>
    <name evidence="2" type="primary">glpK_2</name>
    <name evidence="2" type="ORF">NCTC5664_02157</name>
</gene>
<feature type="domain" description="Carbohydrate kinase FGGY N-terminal" evidence="1">
    <location>
        <begin position="4"/>
        <end position="41"/>
    </location>
</feature>
<protein>
    <submittedName>
        <fullName evidence="2">Glycerol kinase</fullName>
        <ecNumber evidence="2">2.7.1.30</ecNumber>
    </submittedName>
</protein>
<evidence type="ECO:0000313" key="3">
    <source>
        <dbReference type="Proteomes" id="UP000254502"/>
    </source>
</evidence>
<proteinExistence type="predicted"/>
<accession>A0A380DY76</accession>
<dbReference type="Gene3D" id="3.30.420.40">
    <property type="match status" value="1"/>
</dbReference>
<sequence>MEKYILSIDQGTTSSRAILFNQKGEIAGVAQREFKQYFHNQVGLNMMQMKFGHLF</sequence>
<dbReference type="GO" id="GO:0005975">
    <property type="term" value="P:carbohydrate metabolic process"/>
    <property type="evidence" value="ECO:0007669"/>
    <property type="project" value="InterPro"/>
</dbReference>
<dbReference type="InterPro" id="IPR043129">
    <property type="entry name" value="ATPase_NBD"/>
</dbReference>
<dbReference type="GO" id="GO:0004370">
    <property type="term" value="F:glycerol kinase activity"/>
    <property type="evidence" value="ECO:0007669"/>
    <property type="project" value="UniProtKB-EC"/>
</dbReference>
<dbReference type="SUPFAM" id="SSF53067">
    <property type="entry name" value="Actin-like ATPase domain"/>
    <property type="match status" value="1"/>
</dbReference>
<dbReference type="InterPro" id="IPR018484">
    <property type="entry name" value="FGGY_N"/>
</dbReference>
<dbReference type="Proteomes" id="UP000254502">
    <property type="component" value="Unassembled WGS sequence"/>
</dbReference>
<evidence type="ECO:0000313" key="2">
    <source>
        <dbReference type="EMBL" id="SUK81567.1"/>
    </source>
</evidence>
<reference evidence="2 3" key="1">
    <citation type="submission" date="2018-06" db="EMBL/GenBank/DDBJ databases">
        <authorList>
            <consortium name="Pathogen Informatics"/>
            <person name="Doyle S."/>
        </authorList>
    </citation>
    <scope>NUCLEOTIDE SEQUENCE [LARGE SCALE GENOMIC DNA]</scope>
    <source>
        <strain evidence="2 3">NCTC5664</strain>
    </source>
</reference>
<dbReference type="EMBL" id="UHAQ01000003">
    <property type="protein sequence ID" value="SUK81567.1"/>
    <property type="molecule type" value="Genomic_DNA"/>
</dbReference>
<keyword evidence="2" id="KW-0808">Transferase</keyword>
<dbReference type="AlphaFoldDB" id="A0A380DY76"/>
<evidence type="ECO:0000259" key="1">
    <source>
        <dbReference type="Pfam" id="PF00370"/>
    </source>
</evidence>
<name>A0A380DY76_STAAU</name>